<dbReference type="NCBIfam" id="NF001862">
    <property type="entry name" value="PRK00601.1"/>
    <property type="match status" value="1"/>
</dbReference>
<dbReference type="NCBIfam" id="TIGR00576">
    <property type="entry name" value="dut"/>
    <property type="match status" value="1"/>
</dbReference>
<proteinExistence type="inferred from homology"/>
<dbReference type="GO" id="GO:0046081">
    <property type="term" value="P:dUTP catabolic process"/>
    <property type="evidence" value="ECO:0007669"/>
    <property type="project" value="UniProtKB-UniRule"/>
</dbReference>
<dbReference type="GO" id="GO:0000287">
    <property type="term" value="F:magnesium ion binding"/>
    <property type="evidence" value="ECO:0007669"/>
    <property type="project" value="UniProtKB-UniRule"/>
</dbReference>
<dbReference type="SUPFAM" id="SSF51283">
    <property type="entry name" value="dUTPase-like"/>
    <property type="match status" value="1"/>
</dbReference>
<dbReference type="HOGENOM" id="CLU_068508_2_1_1"/>
<dbReference type="eggNOG" id="KOG3370">
    <property type="taxonomic scope" value="Eukaryota"/>
</dbReference>
<feature type="domain" description="dUTPase-like" evidence="6">
    <location>
        <begin position="17"/>
        <end position="146"/>
    </location>
</feature>
<keyword evidence="4 5" id="KW-0546">Nucleotide metabolism</keyword>
<dbReference type="GO" id="GO:0006226">
    <property type="term" value="P:dUMP biosynthetic process"/>
    <property type="evidence" value="ECO:0007669"/>
    <property type="project" value="UniProtKB-UniRule"/>
</dbReference>
<reference evidence="7" key="2">
    <citation type="submission" date="2015-06" db="UniProtKB">
        <authorList>
            <consortium name="EnsemblMetazoa"/>
        </authorList>
    </citation>
    <scope>IDENTIFICATION</scope>
</reference>
<dbReference type="PANTHER" id="PTHR11241">
    <property type="entry name" value="DEOXYURIDINE 5'-TRIPHOSPHATE NUCLEOTIDOHYDROLASE"/>
    <property type="match status" value="1"/>
</dbReference>
<dbReference type="STRING" id="32264.T1KN69"/>
<dbReference type="EC" id="3.6.1.23" evidence="5"/>
<sequence length="147" mass="16351">MEHSMIKLRFKKLNTLARIPTRASPRSAGADLHSIEEIMIPPRGKQLIKTGLQVEIPPNCYGRIAPRSGLAWNHHIDVGAGVIDPDYTGEVKVLLFNHGKDGYMVGRGDRIAQLICEMVIYPDIEEVQDNMVYKEGRGEHGFGSSGR</sequence>
<comment type="catalytic activity">
    <reaction evidence="5">
        <text>dUTP + H2O = dUMP + diphosphate + H(+)</text>
        <dbReference type="Rhea" id="RHEA:10248"/>
        <dbReference type="ChEBI" id="CHEBI:15377"/>
        <dbReference type="ChEBI" id="CHEBI:15378"/>
        <dbReference type="ChEBI" id="CHEBI:33019"/>
        <dbReference type="ChEBI" id="CHEBI:61555"/>
        <dbReference type="ChEBI" id="CHEBI:246422"/>
        <dbReference type="EC" id="3.6.1.23"/>
    </reaction>
</comment>
<evidence type="ECO:0000313" key="7">
    <source>
        <dbReference type="EnsemblMetazoa" id="tetur161g00030.1"/>
    </source>
</evidence>
<dbReference type="InterPro" id="IPR033704">
    <property type="entry name" value="dUTPase_trimeric"/>
</dbReference>
<evidence type="ECO:0000256" key="4">
    <source>
        <dbReference type="ARBA" id="ARBA00023080"/>
    </source>
</evidence>
<evidence type="ECO:0000256" key="5">
    <source>
        <dbReference type="RuleBase" id="RU367024"/>
    </source>
</evidence>
<evidence type="ECO:0000259" key="6">
    <source>
        <dbReference type="Pfam" id="PF00692"/>
    </source>
</evidence>
<dbReference type="UniPathway" id="UPA00610">
    <property type="reaction ID" value="UER00666"/>
</dbReference>
<keyword evidence="3 5" id="KW-0378">Hydrolase</keyword>
<dbReference type="PANTHER" id="PTHR11241:SF0">
    <property type="entry name" value="DEOXYURIDINE 5'-TRIPHOSPHATE NUCLEOTIDOHYDROLASE"/>
    <property type="match status" value="1"/>
</dbReference>
<dbReference type="InterPro" id="IPR036157">
    <property type="entry name" value="dUTPase-like_sf"/>
</dbReference>
<dbReference type="Proteomes" id="UP000015104">
    <property type="component" value="Unassembled WGS sequence"/>
</dbReference>
<dbReference type="EMBL" id="CAEY01000255">
    <property type="status" value="NOT_ANNOTATED_CDS"/>
    <property type="molecule type" value="Genomic_DNA"/>
</dbReference>
<keyword evidence="5" id="KW-0479">Metal-binding</keyword>
<dbReference type="InterPro" id="IPR008181">
    <property type="entry name" value="dUTPase"/>
</dbReference>
<comment type="cofactor">
    <cofactor evidence="5">
        <name>Mg(2+)</name>
        <dbReference type="ChEBI" id="CHEBI:18420"/>
    </cofactor>
</comment>
<keyword evidence="5" id="KW-0460">Magnesium</keyword>
<dbReference type="GO" id="GO:0004170">
    <property type="term" value="F:dUTP diphosphatase activity"/>
    <property type="evidence" value="ECO:0007669"/>
    <property type="project" value="UniProtKB-UniRule"/>
</dbReference>
<evidence type="ECO:0000256" key="3">
    <source>
        <dbReference type="ARBA" id="ARBA00022801"/>
    </source>
</evidence>
<evidence type="ECO:0000256" key="1">
    <source>
        <dbReference type="ARBA" id="ARBA00005142"/>
    </source>
</evidence>
<comment type="pathway">
    <text evidence="1 5">Pyrimidine metabolism; dUMP biosynthesis; dUMP from dCTP (dUTP route): step 2/2.</text>
</comment>
<name>T1KN69_TETUR</name>
<evidence type="ECO:0000256" key="2">
    <source>
        <dbReference type="ARBA" id="ARBA00006581"/>
    </source>
</evidence>
<reference evidence="8" key="1">
    <citation type="submission" date="2011-08" db="EMBL/GenBank/DDBJ databases">
        <authorList>
            <person name="Rombauts S."/>
        </authorList>
    </citation>
    <scope>NUCLEOTIDE SEQUENCE</scope>
    <source>
        <strain evidence="8">London</strain>
    </source>
</reference>
<evidence type="ECO:0000313" key="8">
    <source>
        <dbReference type="Proteomes" id="UP000015104"/>
    </source>
</evidence>
<dbReference type="AlphaFoldDB" id="T1KN69"/>
<organism evidence="7 8">
    <name type="scientific">Tetranychus urticae</name>
    <name type="common">Two-spotted spider mite</name>
    <dbReference type="NCBI Taxonomy" id="32264"/>
    <lineage>
        <taxon>Eukaryota</taxon>
        <taxon>Metazoa</taxon>
        <taxon>Ecdysozoa</taxon>
        <taxon>Arthropoda</taxon>
        <taxon>Chelicerata</taxon>
        <taxon>Arachnida</taxon>
        <taxon>Acari</taxon>
        <taxon>Acariformes</taxon>
        <taxon>Trombidiformes</taxon>
        <taxon>Prostigmata</taxon>
        <taxon>Eleutherengona</taxon>
        <taxon>Raphignathae</taxon>
        <taxon>Tetranychoidea</taxon>
        <taxon>Tetranychidae</taxon>
        <taxon>Tetranychus</taxon>
    </lineage>
</organism>
<dbReference type="CDD" id="cd07557">
    <property type="entry name" value="trimeric_dUTPase"/>
    <property type="match status" value="1"/>
</dbReference>
<dbReference type="InterPro" id="IPR029054">
    <property type="entry name" value="dUTPase-like"/>
</dbReference>
<protein>
    <recommendedName>
        <fullName evidence="5">Deoxyuridine 5'-triphosphate nucleotidohydrolase</fullName>
        <shortName evidence="5">dUTPase</shortName>
        <ecNumber evidence="5">3.6.1.23</ecNumber>
    </recommendedName>
    <alternativeName>
        <fullName evidence="5">dUTP pyrophosphatase</fullName>
    </alternativeName>
</protein>
<dbReference type="Pfam" id="PF00692">
    <property type="entry name" value="dUTPase"/>
    <property type="match status" value="1"/>
</dbReference>
<accession>T1KN69</accession>
<dbReference type="EnsemblMetazoa" id="tetur161g00030.1">
    <property type="protein sequence ID" value="tetur161g00030.1"/>
    <property type="gene ID" value="tetur161g00030"/>
</dbReference>
<comment type="similarity">
    <text evidence="2 5">Belongs to the dUTPase family.</text>
</comment>
<keyword evidence="8" id="KW-1185">Reference proteome</keyword>
<comment type="function">
    <text evidence="5">Involved in nucleotide metabolism via production of dUMP, the immediate precursor of thymidine nucleotides, and decreases the intracellular concentration of dUTP so that uracil cannot be incorporated into DNA.</text>
</comment>
<dbReference type="Gene3D" id="2.70.40.10">
    <property type="match status" value="1"/>
</dbReference>